<dbReference type="InterPro" id="IPR011890">
    <property type="entry name" value="SMC_prok"/>
</dbReference>
<dbReference type="PANTHER" id="PTHR43977">
    <property type="entry name" value="STRUCTURAL MAINTENANCE OF CHROMOSOMES PROTEIN 3"/>
    <property type="match status" value="1"/>
</dbReference>
<dbReference type="Pfam" id="PF02463">
    <property type="entry name" value="SMC_N"/>
    <property type="match status" value="2"/>
</dbReference>
<dbReference type="PIRSF" id="PIRSF005719">
    <property type="entry name" value="SMC"/>
    <property type="match status" value="1"/>
</dbReference>
<comment type="domain">
    <text evidence="7">Contains large globular domains required for ATP hydrolysis at each terminus and a third globular domain forming a flexible hinge near the middle of the molecule. These domains are separated by coiled-coil structures.</text>
</comment>
<feature type="coiled-coil region" evidence="7">
    <location>
        <begin position="167"/>
        <end position="215"/>
    </location>
</feature>
<feature type="coiled-coil region" evidence="7">
    <location>
        <begin position="404"/>
        <end position="441"/>
    </location>
</feature>
<dbReference type="NCBIfam" id="TIGR02168">
    <property type="entry name" value="SMC_prok_B"/>
    <property type="match status" value="1"/>
</dbReference>
<feature type="coiled-coil region" evidence="7">
    <location>
        <begin position="872"/>
        <end position="941"/>
    </location>
</feature>
<evidence type="ECO:0000256" key="3">
    <source>
        <dbReference type="ARBA" id="ARBA00022741"/>
    </source>
</evidence>
<dbReference type="Proteomes" id="UP000430692">
    <property type="component" value="Unassembled WGS sequence"/>
</dbReference>
<dbReference type="SUPFAM" id="SSF52540">
    <property type="entry name" value="P-loop containing nucleoside triphosphate hydrolases"/>
    <property type="match status" value="2"/>
</dbReference>
<dbReference type="GO" id="GO:0006260">
    <property type="term" value="P:DNA replication"/>
    <property type="evidence" value="ECO:0007669"/>
    <property type="project" value="UniProtKB-UniRule"/>
</dbReference>
<dbReference type="GO" id="GO:0005694">
    <property type="term" value="C:chromosome"/>
    <property type="evidence" value="ECO:0007669"/>
    <property type="project" value="InterPro"/>
</dbReference>
<accession>A0A6I4VNV3</accession>
<dbReference type="InterPro" id="IPR027417">
    <property type="entry name" value="P-loop_NTPase"/>
</dbReference>
<evidence type="ECO:0000313" key="10">
    <source>
        <dbReference type="Proteomes" id="UP000430692"/>
    </source>
</evidence>
<proteinExistence type="inferred from homology"/>
<evidence type="ECO:0000259" key="8">
    <source>
        <dbReference type="SMART" id="SM00968"/>
    </source>
</evidence>
<evidence type="ECO:0000313" key="9">
    <source>
        <dbReference type="EMBL" id="MXQ53227.1"/>
    </source>
</evidence>
<keyword evidence="2 7" id="KW-0963">Cytoplasm</keyword>
<feature type="coiled-coil region" evidence="7">
    <location>
        <begin position="262"/>
        <end position="289"/>
    </location>
</feature>
<dbReference type="Pfam" id="PF06470">
    <property type="entry name" value="SMC_hinge"/>
    <property type="match status" value="1"/>
</dbReference>
<evidence type="ECO:0000256" key="7">
    <source>
        <dbReference type="HAMAP-Rule" id="MF_01894"/>
    </source>
</evidence>
<keyword evidence="3 7" id="KW-0547">Nucleotide-binding</keyword>
<dbReference type="SMART" id="SM00968">
    <property type="entry name" value="SMC_hinge"/>
    <property type="match status" value="1"/>
</dbReference>
<dbReference type="GO" id="GO:0030261">
    <property type="term" value="P:chromosome condensation"/>
    <property type="evidence" value="ECO:0007669"/>
    <property type="project" value="InterPro"/>
</dbReference>
<dbReference type="GO" id="GO:0016887">
    <property type="term" value="F:ATP hydrolysis activity"/>
    <property type="evidence" value="ECO:0007669"/>
    <property type="project" value="InterPro"/>
</dbReference>
<dbReference type="Gene3D" id="1.20.1060.20">
    <property type="match status" value="1"/>
</dbReference>
<keyword evidence="6 7" id="KW-0238">DNA-binding</keyword>
<evidence type="ECO:0000256" key="4">
    <source>
        <dbReference type="ARBA" id="ARBA00022840"/>
    </source>
</evidence>
<keyword evidence="4 7" id="KW-0067">ATP-binding</keyword>
<comment type="similarity">
    <text evidence="7">Belongs to the SMC family.</text>
</comment>
<dbReference type="InterPro" id="IPR003395">
    <property type="entry name" value="RecF/RecN/SMC_N"/>
</dbReference>
<sequence length="1189" mass="136984">MYLKRLEMSGFKSFASRTELEFVPGITAVVGPNGSGKSNVTDAIRWVLGEQSAKSLRGSKMEDVIFIGSDSRKPVGFCEVSITMDNSKRILPLDYAEVTVTRRVYRSGESEYLLNRQSCRLKDIQELFMDTGIGKEAYSMIGQGRIEEMISNKSEDRRAIFEEAAGIVKYKSRKKEAEKKLADAEQNLVRIRDLIHELRNQLEPLKEQAARAEQFKQWQQELTDVEISFYVHKIETLHEEWTKTSLQVKQLKEEHISGSTKQSKEEAELAQVKFQLMELEKKWEHLQSELLTVSEKVEKADAERQVWQERTKNRAEMEVKLQEQLDAYIAEYNAGEVEREEKQKQLAVKKEKLIKLQEQIHFIRTTSVSHEIEPEISPAKTEWELLKNKQYGMESEEKYLINKQKELEKNAALHEQEEKALQEEQDNYQQLVMEINQEIEAKKAHLQSQVTKASSLQSEKTQVLTKQKHLHSQLLQLEKQLVRTRSERDVLQSMEQNHAGFFQGVKAVLENRSITGVIGAVAELIQVPKKVELAMETALGGALQHVVVENEIAAREAISFLKEKRLGRATFLPMNVIKGRSIPSSELAKLEHINGYLGVADELVSTEARYRGICSQLLGTVLVVDHLTTANKVAQALSHRYRVVTLEGDIVNPGGSMTGGSRQSKTPNLLARGRQLEELNQEVHRYIDQQEKLQLEEKKVTAALSRIESEQQHLQMQIDEQLAQQKAFEAKRQENQFQLQNVTHHLERLANREQEEKAKRIQLQKTLVELAHAQQQNIKRMKELEYLLEKEEHARKQQVDDERERSSQLTEYRIEEAKLQQIVRSLEEDLRRMGEVQQKNKAFQQSTRAEQEKLLEMEDQGEEAWQALLATLYRHQETKKSLQVQIAELKEERDTCSQLNQELEHMVYENSKLLRTFEEKLHQQEVRMNRLDVELNHLLQKLAEEYETSFEGAKEKYGVPENPSQAERRVKSLKQKLDQLGDVNVGAIEEYQRLTERLTFLTTQEEDLLQAKQQLYQMIAQMVSEMGKRFADSFALIREEFQDVFVKMFGGGRADLQLSDTNNLLETGIEIVAQPPGKKLQQLSLLSGGERSLAALALLFAVLRIKPVPFCFLDEVDAALDEANLTRFTHYLQKFANQTQFIIITHRKHTMEGADVLYGITMQESGVSTLVSVKLEEYDEKREVAVAKA</sequence>
<name>A0A6I4VNV3_9BACL</name>
<comment type="subcellular location">
    <subcellularLocation>
        <location evidence="1 7">Cytoplasm</location>
    </subcellularLocation>
</comment>
<feature type="coiled-coil region" evidence="7">
    <location>
        <begin position="676"/>
        <end position="766"/>
    </location>
</feature>
<dbReference type="FunFam" id="3.40.50.300:FF:000901">
    <property type="entry name" value="Chromosome partition protein Smc"/>
    <property type="match status" value="1"/>
</dbReference>
<gene>
    <name evidence="7 9" type="primary">smc</name>
    <name evidence="9" type="ORF">GSM42_05655</name>
</gene>
<dbReference type="InterPro" id="IPR024704">
    <property type="entry name" value="SMC"/>
</dbReference>
<feature type="domain" description="SMC hinge" evidence="8">
    <location>
        <begin position="515"/>
        <end position="634"/>
    </location>
</feature>
<dbReference type="FunFam" id="3.40.50.300:FF:000984">
    <property type="entry name" value="Chromosome partition protein Smc"/>
    <property type="match status" value="1"/>
</dbReference>
<dbReference type="RefSeq" id="WP_160800587.1">
    <property type="nucleotide sequence ID" value="NZ_WUUL01000003.1"/>
</dbReference>
<comment type="caution">
    <text evidence="9">The sequence shown here is derived from an EMBL/GenBank/DDBJ whole genome shotgun (WGS) entry which is preliminary data.</text>
</comment>
<evidence type="ECO:0000256" key="1">
    <source>
        <dbReference type="ARBA" id="ARBA00004496"/>
    </source>
</evidence>
<dbReference type="CDD" id="cd03278">
    <property type="entry name" value="ABC_SMC_barmotin"/>
    <property type="match status" value="1"/>
</dbReference>
<dbReference type="Gene3D" id="3.30.70.1620">
    <property type="match status" value="1"/>
</dbReference>
<dbReference type="InterPro" id="IPR010935">
    <property type="entry name" value="SMC_hinge"/>
</dbReference>
<comment type="subunit">
    <text evidence="7">Homodimer.</text>
</comment>
<evidence type="ECO:0000256" key="6">
    <source>
        <dbReference type="ARBA" id="ARBA00023125"/>
    </source>
</evidence>
<keyword evidence="10" id="KW-1185">Reference proteome</keyword>
<comment type="function">
    <text evidence="7">Required for chromosome condensation and partitioning.</text>
</comment>
<dbReference type="HAMAP" id="MF_01894">
    <property type="entry name" value="Smc_prok"/>
    <property type="match status" value="1"/>
</dbReference>
<dbReference type="GO" id="GO:0007062">
    <property type="term" value="P:sister chromatid cohesion"/>
    <property type="evidence" value="ECO:0007669"/>
    <property type="project" value="InterPro"/>
</dbReference>
<dbReference type="GO" id="GO:0005524">
    <property type="term" value="F:ATP binding"/>
    <property type="evidence" value="ECO:0007669"/>
    <property type="project" value="UniProtKB-UniRule"/>
</dbReference>
<dbReference type="AlphaFoldDB" id="A0A6I4VNV3"/>
<reference evidence="9 10" key="1">
    <citation type="submission" date="2019-12" db="EMBL/GenBank/DDBJ databases">
        <title>Whole-genome analyses of novel actinobacteria.</title>
        <authorList>
            <person name="Sahin N."/>
            <person name="Saygin H."/>
        </authorList>
    </citation>
    <scope>NUCLEOTIDE SEQUENCE [LARGE SCALE GENOMIC DNA]</scope>
    <source>
        <strain evidence="9 10">KC615</strain>
    </source>
</reference>
<dbReference type="GO" id="GO:0005737">
    <property type="term" value="C:cytoplasm"/>
    <property type="evidence" value="ECO:0007669"/>
    <property type="project" value="UniProtKB-SubCell"/>
</dbReference>
<dbReference type="GO" id="GO:0003677">
    <property type="term" value="F:DNA binding"/>
    <property type="evidence" value="ECO:0007669"/>
    <property type="project" value="UniProtKB-UniRule"/>
</dbReference>
<evidence type="ECO:0000256" key="5">
    <source>
        <dbReference type="ARBA" id="ARBA00023054"/>
    </source>
</evidence>
<dbReference type="SUPFAM" id="SSF75553">
    <property type="entry name" value="Smc hinge domain"/>
    <property type="match status" value="1"/>
</dbReference>
<evidence type="ECO:0000256" key="2">
    <source>
        <dbReference type="ARBA" id="ARBA00022490"/>
    </source>
</evidence>
<organism evidence="9 10">
    <name type="scientific">Shimazuella alba</name>
    <dbReference type="NCBI Taxonomy" id="2690964"/>
    <lineage>
        <taxon>Bacteria</taxon>
        <taxon>Bacillati</taxon>
        <taxon>Bacillota</taxon>
        <taxon>Bacilli</taxon>
        <taxon>Bacillales</taxon>
        <taxon>Thermoactinomycetaceae</taxon>
        <taxon>Shimazuella</taxon>
    </lineage>
</organism>
<dbReference type="EMBL" id="WUUL01000003">
    <property type="protein sequence ID" value="MXQ53227.1"/>
    <property type="molecule type" value="Genomic_DNA"/>
</dbReference>
<dbReference type="Gene3D" id="6.10.140.1720">
    <property type="match status" value="1"/>
</dbReference>
<keyword evidence="5 7" id="KW-0175">Coiled coil</keyword>
<feature type="binding site" evidence="7">
    <location>
        <begin position="32"/>
        <end position="39"/>
    </location>
    <ligand>
        <name>ATP</name>
        <dbReference type="ChEBI" id="CHEBI:30616"/>
    </ligand>
</feature>
<dbReference type="GO" id="GO:0007059">
    <property type="term" value="P:chromosome segregation"/>
    <property type="evidence" value="ECO:0007669"/>
    <property type="project" value="UniProtKB-UniRule"/>
</dbReference>
<protein>
    <recommendedName>
        <fullName evidence="7">Chromosome partition protein Smc</fullName>
    </recommendedName>
</protein>
<dbReference type="Gene3D" id="3.40.50.300">
    <property type="entry name" value="P-loop containing nucleotide triphosphate hydrolases"/>
    <property type="match status" value="2"/>
</dbReference>
<dbReference type="InterPro" id="IPR036277">
    <property type="entry name" value="SMC_hinge_sf"/>
</dbReference>